<organism evidence="1 2">
    <name type="scientific">Acididesulfobacter guangdongensis</name>
    <dbReference type="NCBI Taxonomy" id="2597225"/>
    <lineage>
        <taxon>Bacteria</taxon>
        <taxon>Deltaproteobacteria</taxon>
        <taxon>Candidatus Acidulodesulfobacterales</taxon>
        <taxon>Candidatus Acididesulfobacter</taxon>
    </lineage>
</organism>
<accession>A0A519BFN9</accession>
<proteinExistence type="predicted"/>
<name>A0A519BFN9_ACIG2</name>
<gene>
    <name evidence="1" type="ORF">EVJ46_07780</name>
</gene>
<protein>
    <submittedName>
        <fullName evidence="1">Uncharacterized protein</fullName>
    </submittedName>
</protein>
<reference evidence="1 2" key="1">
    <citation type="journal article" date="2019" name="ISME J.">
        <title>Insights into ecological role of a new deltaproteobacterial order Candidatus Acidulodesulfobacterales by metagenomics and metatranscriptomics.</title>
        <authorList>
            <person name="Tan S."/>
            <person name="Liu J."/>
            <person name="Fang Y."/>
            <person name="Hedlund B.P."/>
            <person name="Lian Z.H."/>
            <person name="Huang L.Y."/>
            <person name="Li J.T."/>
            <person name="Huang L.N."/>
            <person name="Li W.J."/>
            <person name="Jiang H.C."/>
            <person name="Dong H.L."/>
            <person name="Shu W.S."/>
        </authorList>
    </citation>
    <scope>NUCLEOTIDE SEQUENCE [LARGE SCALE GENOMIC DNA]</scope>
    <source>
        <strain evidence="1">AP2</strain>
    </source>
</reference>
<dbReference type="EMBL" id="SGBC01000003">
    <property type="protein sequence ID" value="RZD16081.1"/>
    <property type="molecule type" value="Genomic_DNA"/>
</dbReference>
<sequence length="60" mass="6515">MATNNAALFIINALKHPTSALGTQTVGEQAESPLKEDAVNILDDRCKTVAVDYEEKIDKL</sequence>
<dbReference type="Proteomes" id="UP000316562">
    <property type="component" value="Unassembled WGS sequence"/>
</dbReference>
<comment type="caution">
    <text evidence="1">The sequence shown here is derived from an EMBL/GenBank/DDBJ whole genome shotgun (WGS) entry which is preliminary data.</text>
</comment>
<evidence type="ECO:0000313" key="1">
    <source>
        <dbReference type="EMBL" id="RZD16081.1"/>
    </source>
</evidence>
<evidence type="ECO:0000313" key="2">
    <source>
        <dbReference type="Proteomes" id="UP000316562"/>
    </source>
</evidence>
<dbReference type="AlphaFoldDB" id="A0A519BFN9"/>